<dbReference type="RefSeq" id="WP_007481029.1">
    <property type="nucleotide sequence ID" value="NZ_JH724308.1"/>
</dbReference>
<dbReference type="Proteomes" id="UP000005150">
    <property type="component" value="Unassembled WGS sequence"/>
</dbReference>
<feature type="domain" description="Methyltransferase" evidence="1">
    <location>
        <begin position="34"/>
        <end position="136"/>
    </location>
</feature>
<dbReference type="CDD" id="cd02440">
    <property type="entry name" value="AdoMet_MTases"/>
    <property type="match status" value="1"/>
</dbReference>
<evidence type="ECO:0000259" key="1">
    <source>
        <dbReference type="Pfam" id="PF13847"/>
    </source>
</evidence>
<dbReference type="EMBL" id="AGXV01000035">
    <property type="protein sequence ID" value="EIY61190.1"/>
    <property type="molecule type" value="Genomic_DNA"/>
</dbReference>
<dbReference type="SUPFAM" id="SSF53335">
    <property type="entry name" value="S-adenosyl-L-methionine-dependent methyltransferases"/>
    <property type="match status" value="1"/>
</dbReference>
<dbReference type="Gene3D" id="3.40.50.150">
    <property type="entry name" value="Vaccinia Virus protein VP39"/>
    <property type="match status" value="1"/>
</dbReference>
<evidence type="ECO:0000313" key="2">
    <source>
        <dbReference type="EMBL" id="EIY61190.1"/>
    </source>
</evidence>
<reference evidence="2 3" key="1">
    <citation type="submission" date="2012-02" db="EMBL/GenBank/DDBJ databases">
        <title>The Genome Sequence of Bacteroides salyersiae CL02T12C01.</title>
        <authorList>
            <consortium name="The Broad Institute Genome Sequencing Platform"/>
            <person name="Earl A."/>
            <person name="Ward D."/>
            <person name="Feldgarden M."/>
            <person name="Gevers D."/>
            <person name="Zitomersky N.L."/>
            <person name="Coyne M.J."/>
            <person name="Comstock L.E."/>
            <person name="Young S.K."/>
            <person name="Zeng Q."/>
            <person name="Gargeya S."/>
            <person name="Fitzgerald M."/>
            <person name="Haas B."/>
            <person name="Abouelleil A."/>
            <person name="Alvarado L."/>
            <person name="Arachchi H.M."/>
            <person name="Berlin A."/>
            <person name="Chapman S.B."/>
            <person name="Gearin G."/>
            <person name="Goldberg J."/>
            <person name="Griggs A."/>
            <person name="Gujja S."/>
            <person name="Hansen M."/>
            <person name="Heiman D."/>
            <person name="Howarth C."/>
            <person name="Larimer J."/>
            <person name="Lui A."/>
            <person name="MacDonald P.J.P."/>
            <person name="McCowen C."/>
            <person name="Montmayeur A."/>
            <person name="Murphy C."/>
            <person name="Neiman D."/>
            <person name="Pearson M."/>
            <person name="Priest M."/>
            <person name="Roberts A."/>
            <person name="Saif S."/>
            <person name="Shea T."/>
            <person name="Sisk P."/>
            <person name="Stolte C."/>
            <person name="Sykes S."/>
            <person name="Wortman J."/>
            <person name="Nusbaum C."/>
            <person name="Birren B."/>
        </authorList>
    </citation>
    <scope>NUCLEOTIDE SEQUENCE [LARGE SCALE GENOMIC DNA]</scope>
    <source>
        <strain evidence="2 3">CL02T12C01</strain>
    </source>
</reference>
<dbReference type="PATRIC" id="fig|997887.3.peg.3173"/>
<proteinExistence type="predicted"/>
<evidence type="ECO:0000313" key="3">
    <source>
        <dbReference type="Proteomes" id="UP000005150"/>
    </source>
</evidence>
<comment type="caution">
    <text evidence="2">The sequence shown here is derived from an EMBL/GenBank/DDBJ whole genome shotgun (WGS) entry which is preliminary data.</text>
</comment>
<dbReference type="PANTHER" id="PTHR43861">
    <property type="entry name" value="TRANS-ACONITATE 2-METHYLTRANSFERASE-RELATED"/>
    <property type="match status" value="1"/>
</dbReference>
<sequence>MKTELDRKELEYFNHGFNEVKKFWKRFGGLPTLNATFLDVGCGHGALCIDLAQQGAKKVIGVDIDTKRITFAQNNLKLNYPELANKVEFYKIDLREFNNSEQFDYIISKDSFEHIIDLPLMIEEMKKRLKTNGYIYAGFGPLYRDFYGDHKRTNSIIPWGHLMRSDENIIKSLNKKRKEKISSIYDLGLNKLSIAEYKEIFKKSGLQIIFFKLNNSNHPILHIFSLLAKIPFLTEYFGHNIYCILQKK</sequence>
<dbReference type="InterPro" id="IPR025714">
    <property type="entry name" value="Methyltranfer_dom"/>
</dbReference>
<protein>
    <recommendedName>
        <fullName evidence="1">Methyltransferase domain-containing protein</fullName>
    </recommendedName>
</protein>
<accession>I8YDH2</accession>
<dbReference type="HOGENOM" id="CLU_1018291_0_0_10"/>
<dbReference type="OrthoDB" id="9803035at2"/>
<keyword evidence="3" id="KW-1185">Reference proteome</keyword>
<dbReference type="AlphaFoldDB" id="I8YDH2"/>
<name>I8YDH2_9BACE</name>
<organism evidence="2 3">
    <name type="scientific">Bacteroides salyersiae CL02T12C01</name>
    <dbReference type="NCBI Taxonomy" id="997887"/>
    <lineage>
        <taxon>Bacteria</taxon>
        <taxon>Pseudomonadati</taxon>
        <taxon>Bacteroidota</taxon>
        <taxon>Bacteroidia</taxon>
        <taxon>Bacteroidales</taxon>
        <taxon>Bacteroidaceae</taxon>
        <taxon>Bacteroides</taxon>
    </lineage>
</organism>
<dbReference type="Pfam" id="PF13847">
    <property type="entry name" value="Methyltransf_31"/>
    <property type="match status" value="1"/>
</dbReference>
<dbReference type="InterPro" id="IPR029063">
    <property type="entry name" value="SAM-dependent_MTases_sf"/>
</dbReference>
<gene>
    <name evidence="2" type="ORF">HMPREF1071_03061</name>
</gene>